<dbReference type="PROSITE" id="PS50928">
    <property type="entry name" value="ABC_TM1"/>
    <property type="match status" value="1"/>
</dbReference>
<comment type="subcellular location">
    <subcellularLocation>
        <location evidence="1 7">Cell membrane</location>
        <topology evidence="1 7">Multi-pass membrane protein</topology>
    </subcellularLocation>
</comment>
<protein>
    <submittedName>
        <fullName evidence="10">ABC transporter permease</fullName>
    </submittedName>
</protein>
<proteinExistence type="inferred from homology"/>
<dbReference type="CDD" id="cd06261">
    <property type="entry name" value="TM_PBP2"/>
    <property type="match status" value="1"/>
</dbReference>
<dbReference type="SUPFAM" id="SSF161098">
    <property type="entry name" value="MetI-like"/>
    <property type="match status" value="1"/>
</dbReference>
<evidence type="ECO:0000256" key="3">
    <source>
        <dbReference type="ARBA" id="ARBA00022475"/>
    </source>
</evidence>
<feature type="transmembrane region" description="Helical" evidence="7">
    <location>
        <begin position="286"/>
        <end position="308"/>
    </location>
</feature>
<dbReference type="InterPro" id="IPR050809">
    <property type="entry name" value="UgpAE/MalFG_permease"/>
</dbReference>
<feature type="transmembrane region" description="Helical" evidence="7">
    <location>
        <begin position="37"/>
        <end position="58"/>
    </location>
</feature>
<dbReference type="InterPro" id="IPR035906">
    <property type="entry name" value="MetI-like_sf"/>
</dbReference>
<keyword evidence="6 7" id="KW-0472">Membrane</keyword>
<sequence length="318" mass="35826">MSTTDTRSTDDATRPAKAASQAPRQGRAKKLPTRDRLVVIAMVAIPTFLVVALVWLPAVGSVLLSFTKWNGFGGLDTIEWVGFQNYQDVVTIYPPFWPAIRHNLIWLLFLFIFPTLLGMLLAVILDRDMKGGRLYQTAFYMPVVLSLALIGFIWQLFYSRDQGLINQVFHSEVDWYGDPNINLWAVLIATSWRHTGYIMLLYLAGLKGVDGTLREAAAVDGASEVRTFFHVIFPVMRPINLIVLVIVVIESLRAFDLVWVINKGRNGLEIIAALVSQNVIGEATRYGFGSALAVIMMLISSVFITIYLRIVFREERQR</sequence>
<evidence type="ECO:0000256" key="2">
    <source>
        <dbReference type="ARBA" id="ARBA00022448"/>
    </source>
</evidence>
<dbReference type="PANTHER" id="PTHR43227:SF11">
    <property type="entry name" value="BLL4140 PROTEIN"/>
    <property type="match status" value="1"/>
</dbReference>
<keyword evidence="3" id="KW-1003">Cell membrane</keyword>
<evidence type="ECO:0000256" key="1">
    <source>
        <dbReference type="ARBA" id="ARBA00004651"/>
    </source>
</evidence>
<keyword evidence="5 7" id="KW-1133">Transmembrane helix</keyword>
<comment type="similarity">
    <text evidence="7">Belongs to the binding-protein-dependent transport system permease family.</text>
</comment>
<dbReference type="Gene3D" id="1.10.3720.10">
    <property type="entry name" value="MetI-like"/>
    <property type="match status" value="1"/>
</dbReference>
<comment type="caution">
    <text evidence="10">The sequence shown here is derived from an EMBL/GenBank/DDBJ whole genome shotgun (WGS) entry which is preliminary data.</text>
</comment>
<gene>
    <name evidence="10" type="ORF">C7S10_16350</name>
</gene>
<evidence type="ECO:0000256" key="4">
    <source>
        <dbReference type="ARBA" id="ARBA00022692"/>
    </source>
</evidence>
<dbReference type="RefSeq" id="WP_108345502.1">
    <property type="nucleotide sequence ID" value="NZ_PYXZ01000007.1"/>
</dbReference>
<evidence type="ECO:0000313" key="10">
    <source>
        <dbReference type="EMBL" id="PUA80112.1"/>
    </source>
</evidence>
<evidence type="ECO:0000256" key="5">
    <source>
        <dbReference type="ARBA" id="ARBA00022989"/>
    </source>
</evidence>
<reference evidence="10 11" key="1">
    <citation type="submission" date="2018-03" db="EMBL/GenBank/DDBJ databases">
        <authorList>
            <person name="Keele B.F."/>
        </authorList>
    </citation>
    <scope>NUCLEOTIDE SEQUENCE [LARGE SCALE GENOMIC DNA]</scope>
    <source>
        <strain evidence="10 11">IB-3</strain>
    </source>
</reference>
<dbReference type="InterPro" id="IPR000515">
    <property type="entry name" value="MetI-like"/>
</dbReference>
<feature type="transmembrane region" description="Helical" evidence="7">
    <location>
        <begin position="181"/>
        <end position="206"/>
    </location>
</feature>
<dbReference type="AlphaFoldDB" id="A0A2R7YUR1"/>
<evidence type="ECO:0000259" key="9">
    <source>
        <dbReference type="PROSITE" id="PS50928"/>
    </source>
</evidence>
<evidence type="ECO:0000256" key="7">
    <source>
        <dbReference type="RuleBase" id="RU363032"/>
    </source>
</evidence>
<organism evidence="10 11">
    <name type="scientific">Nocardioides currus</name>
    <dbReference type="NCBI Taxonomy" id="2133958"/>
    <lineage>
        <taxon>Bacteria</taxon>
        <taxon>Bacillati</taxon>
        <taxon>Actinomycetota</taxon>
        <taxon>Actinomycetes</taxon>
        <taxon>Propionibacteriales</taxon>
        <taxon>Nocardioidaceae</taxon>
        <taxon>Nocardioides</taxon>
    </lineage>
</organism>
<feature type="transmembrane region" description="Helical" evidence="7">
    <location>
        <begin position="104"/>
        <end position="125"/>
    </location>
</feature>
<dbReference type="GO" id="GO:0055085">
    <property type="term" value="P:transmembrane transport"/>
    <property type="evidence" value="ECO:0007669"/>
    <property type="project" value="InterPro"/>
</dbReference>
<dbReference type="PANTHER" id="PTHR43227">
    <property type="entry name" value="BLL4140 PROTEIN"/>
    <property type="match status" value="1"/>
</dbReference>
<keyword evidence="2 7" id="KW-0813">Transport</keyword>
<dbReference type="GO" id="GO:0005886">
    <property type="term" value="C:plasma membrane"/>
    <property type="evidence" value="ECO:0007669"/>
    <property type="project" value="UniProtKB-SubCell"/>
</dbReference>
<feature type="transmembrane region" description="Helical" evidence="7">
    <location>
        <begin position="227"/>
        <end position="249"/>
    </location>
</feature>
<dbReference type="OrthoDB" id="9804439at2"/>
<dbReference type="Proteomes" id="UP000244867">
    <property type="component" value="Unassembled WGS sequence"/>
</dbReference>
<evidence type="ECO:0000256" key="8">
    <source>
        <dbReference type="SAM" id="MobiDB-lite"/>
    </source>
</evidence>
<keyword evidence="4 7" id="KW-0812">Transmembrane</keyword>
<feature type="transmembrane region" description="Helical" evidence="7">
    <location>
        <begin position="137"/>
        <end position="157"/>
    </location>
</feature>
<dbReference type="Pfam" id="PF00528">
    <property type="entry name" value="BPD_transp_1"/>
    <property type="match status" value="1"/>
</dbReference>
<feature type="region of interest" description="Disordered" evidence="8">
    <location>
        <begin position="1"/>
        <end position="29"/>
    </location>
</feature>
<keyword evidence="11" id="KW-1185">Reference proteome</keyword>
<evidence type="ECO:0000313" key="11">
    <source>
        <dbReference type="Proteomes" id="UP000244867"/>
    </source>
</evidence>
<dbReference type="EMBL" id="PYXZ01000007">
    <property type="protein sequence ID" value="PUA80112.1"/>
    <property type="molecule type" value="Genomic_DNA"/>
</dbReference>
<accession>A0A2R7YUR1</accession>
<name>A0A2R7YUR1_9ACTN</name>
<feature type="domain" description="ABC transmembrane type-1" evidence="9">
    <location>
        <begin position="100"/>
        <end position="307"/>
    </location>
</feature>
<evidence type="ECO:0000256" key="6">
    <source>
        <dbReference type="ARBA" id="ARBA00023136"/>
    </source>
</evidence>